<dbReference type="Proteomes" id="UP000005615">
    <property type="component" value="Unassembled WGS sequence"/>
</dbReference>
<dbReference type="EMBL" id="AEIG01000010">
    <property type="protein sequence ID" value="EGG30653.1"/>
    <property type="molecule type" value="Genomic_DNA"/>
</dbReference>
<organism evidence="2 3">
    <name type="scientific">Aequoribacter fuscus</name>
    <dbReference type="NCBI Taxonomy" id="2518989"/>
    <lineage>
        <taxon>Bacteria</taxon>
        <taxon>Pseudomonadati</taxon>
        <taxon>Pseudomonadota</taxon>
        <taxon>Gammaproteobacteria</taxon>
        <taxon>Cellvibrionales</taxon>
        <taxon>Halieaceae</taxon>
        <taxon>Aequoribacter</taxon>
    </lineage>
</organism>
<gene>
    <name evidence="2" type="ORF">IMCC3088_104</name>
</gene>
<feature type="transmembrane region" description="Helical" evidence="1">
    <location>
        <begin position="6"/>
        <end position="34"/>
    </location>
</feature>
<protein>
    <submittedName>
        <fullName evidence="2">Uncharacterized protein</fullName>
    </submittedName>
</protein>
<accession>F3KZ38</accession>
<keyword evidence="3" id="KW-1185">Reference proteome</keyword>
<evidence type="ECO:0000313" key="2">
    <source>
        <dbReference type="EMBL" id="EGG30653.1"/>
    </source>
</evidence>
<evidence type="ECO:0000313" key="3">
    <source>
        <dbReference type="Proteomes" id="UP000005615"/>
    </source>
</evidence>
<reference evidence="2 3" key="1">
    <citation type="journal article" date="2011" name="J. Bacteriol.">
        <title>Genome sequence of strain IMCC3088, a proteorhodopsin-containing marine bacterium belonging to the OM60/NOR5 clade.</title>
        <authorList>
            <person name="Jang Y."/>
            <person name="Oh H.M."/>
            <person name="Kang I."/>
            <person name="Lee K."/>
            <person name="Yang S.J."/>
            <person name="Cho J.C."/>
        </authorList>
    </citation>
    <scope>NUCLEOTIDE SEQUENCE [LARGE SCALE GENOMIC DNA]</scope>
    <source>
        <strain evidence="2 3">IMCC3088</strain>
    </source>
</reference>
<dbReference type="STRING" id="2518989.IMCC3088_104"/>
<name>F3KZ38_9GAMM</name>
<keyword evidence="1" id="KW-1133">Transmembrane helix</keyword>
<dbReference type="AlphaFoldDB" id="F3KZ38"/>
<evidence type="ECO:0000256" key="1">
    <source>
        <dbReference type="SAM" id="Phobius"/>
    </source>
</evidence>
<keyword evidence="1" id="KW-0472">Membrane</keyword>
<proteinExistence type="predicted"/>
<sequence length="37" mass="4184">MNLHHWNVILIGQILPLLLAELSVWTVSIVLTFAGDR</sequence>
<keyword evidence="1" id="KW-0812">Transmembrane</keyword>
<comment type="caution">
    <text evidence="2">The sequence shown here is derived from an EMBL/GenBank/DDBJ whole genome shotgun (WGS) entry which is preliminary data.</text>
</comment>